<evidence type="ECO:0000313" key="1">
    <source>
        <dbReference type="EMBL" id="CEN55384.1"/>
    </source>
</evidence>
<dbReference type="SUPFAM" id="SSF51735">
    <property type="entry name" value="NAD(P)-binding Rossmann-fold domains"/>
    <property type="match status" value="1"/>
</dbReference>
<keyword evidence="2" id="KW-1185">Reference proteome</keyword>
<dbReference type="Pfam" id="PF00106">
    <property type="entry name" value="adh_short"/>
    <property type="match status" value="1"/>
</dbReference>
<dbReference type="InterPro" id="IPR052184">
    <property type="entry name" value="SDR_enzymes"/>
</dbReference>
<dbReference type="STRING" id="1581680.BN1209_0332"/>
<dbReference type="KEGG" id="mbac:BN1209_0332"/>
<dbReference type="GO" id="GO:0016616">
    <property type="term" value="F:oxidoreductase activity, acting on the CH-OH group of donors, NAD or NADP as acceptor"/>
    <property type="evidence" value="ECO:0007669"/>
    <property type="project" value="TreeGrafter"/>
</dbReference>
<gene>
    <name evidence="1" type="ORF">BN1209_0332</name>
</gene>
<dbReference type="PRINTS" id="PR00081">
    <property type="entry name" value="GDHRDH"/>
</dbReference>
<dbReference type="PANTHER" id="PTHR45458:SF1">
    <property type="entry name" value="SHORT CHAIN DEHYDROGENASE"/>
    <property type="match status" value="1"/>
</dbReference>
<dbReference type="AlphaFoldDB" id="A0A0B7ISR2"/>
<dbReference type="InterPro" id="IPR002347">
    <property type="entry name" value="SDR_fam"/>
</dbReference>
<protein>
    <submittedName>
        <fullName evidence="1">Short-chain dehydrogenase/reductase SDR</fullName>
    </submittedName>
</protein>
<name>A0A0B7ISR2_9PROT</name>
<dbReference type="RefSeq" id="WP_045750663.1">
    <property type="nucleotide sequence ID" value="NZ_LN794158.1"/>
</dbReference>
<reference evidence="2" key="1">
    <citation type="submission" date="2014-12" db="EMBL/GenBank/DDBJ databases">
        <authorList>
            <person name="Salcher M.M."/>
        </authorList>
    </citation>
    <scope>NUCLEOTIDE SEQUENCE [LARGE SCALE GENOMIC DNA]</scope>
    <source>
        <strain evidence="2">MMS-10A-171</strain>
    </source>
</reference>
<dbReference type="Gene3D" id="3.40.50.720">
    <property type="entry name" value="NAD(P)-binding Rossmann-like Domain"/>
    <property type="match status" value="1"/>
</dbReference>
<dbReference type="EMBL" id="LN794158">
    <property type="protein sequence ID" value="CEN55384.1"/>
    <property type="molecule type" value="Genomic_DNA"/>
</dbReference>
<evidence type="ECO:0000313" key="2">
    <source>
        <dbReference type="Proteomes" id="UP000056322"/>
    </source>
</evidence>
<proteinExistence type="predicted"/>
<dbReference type="Proteomes" id="UP000056322">
    <property type="component" value="Chromosome 1"/>
</dbReference>
<organism evidence="1 2">
    <name type="scientific">Candidatus Methylopumilus turicensis</name>
    <dbReference type="NCBI Taxonomy" id="1581680"/>
    <lineage>
        <taxon>Bacteria</taxon>
        <taxon>Pseudomonadati</taxon>
        <taxon>Pseudomonadota</taxon>
        <taxon>Betaproteobacteria</taxon>
        <taxon>Nitrosomonadales</taxon>
        <taxon>Methylophilaceae</taxon>
        <taxon>Candidatus Methylopumilus</taxon>
    </lineage>
</organism>
<sequence>MAHTLFITGANRGLGLEFVRQYAIDGWQVIASCRNSDEAHALQSLKTSYANISIIKLDVANFDEIHQVADSLKHVTIDLLINNAGIYLDRATDQMNVDDWVQTFKVNSIAPVILLNAFKNHLANSTLKKAVTLSSKMGSIDDNTKGGSYLYRSSKAAVNMAIKTASIDLKHLGISVATLHPGWVQTDMGGPDGLIDIPTSVNGLRLVIDNLSLANTGRFIDYQGKSIAW</sequence>
<dbReference type="InterPro" id="IPR036291">
    <property type="entry name" value="NAD(P)-bd_dom_sf"/>
</dbReference>
<dbReference type="HOGENOM" id="CLU_010194_9_1_4"/>
<dbReference type="PANTHER" id="PTHR45458">
    <property type="entry name" value="SHORT-CHAIN DEHYDROGENASE/REDUCTASE SDR"/>
    <property type="match status" value="1"/>
</dbReference>
<dbReference type="CDD" id="cd05325">
    <property type="entry name" value="carb_red_sniffer_like_SDR_c"/>
    <property type="match status" value="1"/>
</dbReference>
<accession>A0A0B7ISR2</accession>